<evidence type="ECO:0000256" key="1">
    <source>
        <dbReference type="ARBA" id="ARBA00000085"/>
    </source>
</evidence>
<dbReference type="InterPro" id="IPR036097">
    <property type="entry name" value="HisK_dim/P_sf"/>
</dbReference>
<dbReference type="Pfam" id="PF00672">
    <property type="entry name" value="HAMP"/>
    <property type="match status" value="1"/>
</dbReference>
<evidence type="ECO:0000313" key="17">
    <source>
        <dbReference type="EMBL" id="QSO46088.1"/>
    </source>
</evidence>
<keyword evidence="5" id="KW-0597">Phosphoprotein</keyword>
<feature type="domain" description="HAMP" evidence="16">
    <location>
        <begin position="183"/>
        <end position="235"/>
    </location>
</feature>
<evidence type="ECO:0000313" key="18">
    <source>
        <dbReference type="Proteomes" id="UP000663505"/>
    </source>
</evidence>
<dbReference type="InterPro" id="IPR004358">
    <property type="entry name" value="Sig_transdc_His_kin-like_C"/>
</dbReference>
<evidence type="ECO:0000256" key="10">
    <source>
        <dbReference type="ARBA" id="ARBA00022840"/>
    </source>
</evidence>
<dbReference type="SMART" id="SM00304">
    <property type="entry name" value="HAMP"/>
    <property type="match status" value="1"/>
</dbReference>
<feature type="domain" description="Histidine kinase" evidence="15">
    <location>
        <begin position="243"/>
        <end position="460"/>
    </location>
</feature>
<dbReference type="InterPro" id="IPR003594">
    <property type="entry name" value="HATPase_dom"/>
</dbReference>
<evidence type="ECO:0000256" key="9">
    <source>
        <dbReference type="ARBA" id="ARBA00022777"/>
    </source>
</evidence>
<evidence type="ECO:0000256" key="6">
    <source>
        <dbReference type="ARBA" id="ARBA00022679"/>
    </source>
</evidence>
<dbReference type="Pfam" id="PF00512">
    <property type="entry name" value="HisKA"/>
    <property type="match status" value="1"/>
</dbReference>
<keyword evidence="11 14" id="KW-1133">Transmembrane helix</keyword>
<dbReference type="InterPro" id="IPR003660">
    <property type="entry name" value="HAMP_dom"/>
</dbReference>
<keyword evidence="4" id="KW-1003">Cell membrane</keyword>
<dbReference type="GO" id="GO:0000155">
    <property type="term" value="F:phosphorelay sensor kinase activity"/>
    <property type="evidence" value="ECO:0007669"/>
    <property type="project" value="InterPro"/>
</dbReference>
<keyword evidence="13 14" id="KW-0472">Membrane</keyword>
<dbReference type="EC" id="2.7.13.3" evidence="3"/>
<dbReference type="PROSITE" id="PS50109">
    <property type="entry name" value="HIS_KIN"/>
    <property type="match status" value="1"/>
</dbReference>
<evidence type="ECO:0000256" key="3">
    <source>
        <dbReference type="ARBA" id="ARBA00012438"/>
    </source>
</evidence>
<evidence type="ECO:0000256" key="12">
    <source>
        <dbReference type="ARBA" id="ARBA00023012"/>
    </source>
</evidence>
<keyword evidence="8" id="KW-0547">Nucleotide-binding</keyword>
<dbReference type="CDD" id="cd06225">
    <property type="entry name" value="HAMP"/>
    <property type="match status" value="1"/>
</dbReference>
<dbReference type="Gene3D" id="3.30.565.10">
    <property type="entry name" value="Histidine kinase-like ATPase, C-terminal domain"/>
    <property type="match status" value="1"/>
</dbReference>
<accession>A0A9X7VYJ4</accession>
<keyword evidence="9" id="KW-0418">Kinase</keyword>
<keyword evidence="7 14" id="KW-0812">Transmembrane</keyword>
<gene>
    <name evidence="17" type="ORF">JZ786_16370</name>
</gene>
<evidence type="ECO:0000256" key="13">
    <source>
        <dbReference type="ARBA" id="ARBA00023136"/>
    </source>
</evidence>
<dbReference type="GO" id="GO:0005524">
    <property type="term" value="F:ATP binding"/>
    <property type="evidence" value="ECO:0007669"/>
    <property type="project" value="UniProtKB-KW"/>
</dbReference>
<dbReference type="RefSeq" id="WP_206655459.1">
    <property type="nucleotide sequence ID" value="NZ_CP071182.1"/>
</dbReference>
<dbReference type="Pfam" id="PF02518">
    <property type="entry name" value="HATPase_c"/>
    <property type="match status" value="1"/>
</dbReference>
<organism evidence="17 18">
    <name type="scientific">Alicyclobacillus mengziensis</name>
    <dbReference type="NCBI Taxonomy" id="2931921"/>
    <lineage>
        <taxon>Bacteria</taxon>
        <taxon>Bacillati</taxon>
        <taxon>Bacillota</taxon>
        <taxon>Bacilli</taxon>
        <taxon>Bacillales</taxon>
        <taxon>Alicyclobacillaceae</taxon>
        <taxon>Alicyclobacillus</taxon>
    </lineage>
</organism>
<feature type="transmembrane region" description="Helical" evidence="14">
    <location>
        <begin position="161"/>
        <end position="182"/>
    </location>
</feature>
<dbReference type="SUPFAM" id="SSF47384">
    <property type="entry name" value="Homodimeric domain of signal transducing histidine kinase"/>
    <property type="match status" value="1"/>
</dbReference>
<dbReference type="FunFam" id="3.30.565.10:FF:000006">
    <property type="entry name" value="Sensor histidine kinase WalK"/>
    <property type="match status" value="1"/>
</dbReference>
<dbReference type="SUPFAM" id="SSF55874">
    <property type="entry name" value="ATPase domain of HSP90 chaperone/DNA topoisomerase II/histidine kinase"/>
    <property type="match status" value="1"/>
</dbReference>
<dbReference type="PRINTS" id="PR00344">
    <property type="entry name" value="BCTRLSENSOR"/>
</dbReference>
<dbReference type="AlphaFoldDB" id="A0A9X7VYJ4"/>
<dbReference type="Gene3D" id="1.10.287.130">
    <property type="match status" value="1"/>
</dbReference>
<evidence type="ECO:0000256" key="8">
    <source>
        <dbReference type="ARBA" id="ARBA00022741"/>
    </source>
</evidence>
<keyword evidence="6" id="KW-0808">Transferase</keyword>
<dbReference type="InterPro" id="IPR005467">
    <property type="entry name" value="His_kinase_dom"/>
</dbReference>
<evidence type="ECO:0000256" key="2">
    <source>
        <dbReference type="ARBA" id="ARBA00004651"/>
    </source>
</evidence>
<evidence type="ECO:0000256" key="4">
    <source>
        <dbReference type="ARBA" id="ARBA00022475"/>
    </source>
</evidence>
<comment type="catalytic activity">
    <reaction evidence="1">
        <text>ATP + protein L-histidine = ADP + protein N-phospho-L-histidine.</text>
        <dbReference type="EC" id="2.7.13.3"/>
    </reaction>
</comment>
<comment type="subcellular location">
    <subcellularLocation>
        <location evidence="2">Cell membrane</location>
        <topology evidence="2">Multi-pass membrane protein</topology>
    </subcellularLocation>
</comment>
<dbReference type="PANTHER" id="PTHR45528">
    <property type="entry name" value="SENSOR HISTIDINE KINASE CPXA"/>
    <property type="match status" value="1"/>
</dbReference>
<evidence type="ECO:0000256" key="5">
    <source>
        <dbReference type="ARBA" id="ARBA00022553"/>
    </source>
</evidence>
<dbReference type="InterPro" id="IPR050398">
    <property type="entry name" value="HssS/ArlS-like"/>
</dbReference>
<evidence type="ECO:0000259" key="15">
    <source>
        <dbReference type="PROSITE" id="PS50109"/>
    </source>
</evidence>
<dbReference type="CDD" id="cd00075">
    <property type="entry name" value="HATPase"/>
    <property type="match status" value="1"/>
</dbReference>
<protein>
    <recommendedName>
        <fullName evidence="3">histidine kinase</fullName>
        <ecNumber evidence="3">2.7.13.3</ecNumber>
    </recommendedName>
</protein>
<sequence>MIRRNLAVKVGLSIMGLIIAVSIVQYFALGQLLKNAFYQEAGTELTAQGQQYANMSAMGGTMMMQMLCVSADASLVMVNRSGSIIASSPSLHLSTPNATDKSVMQRALAGHNALHGGSSALFGGTGIVAAVPIRSQGQVNGAVVLFRSETTVVSAFDHVEWLLVLAALGGVLVSLGLTVILSKRIANPLQQMSKVAQEMTNGNYKAKVPVTGQDEVARLGEAINTLAANLNHLDTSRKAFLADVAHELRTPMSYIQGYSQVLDEGLFETEDEERQYVRIIHDEAKRLQSLVNDLFVLAQGDAQMLAMDKQSIEISELIVSVVERMRKEAEDKGIDIKILGSDDIVLNADSARLEQVLVNLVDNAIRYTPPEGHIQLRLRKSGAFAEVTVSDTGVGIPKNDLPHIWERMYRVEKSRSRERGGTGLGLAIVKQIVEAHGGTVDAQSEENRGTTITVRIPISN</sequence>
<evidence type="ECO:0000256" key="7">
    <source>
        <dbReference type="ARBA" id="ARBA00022692"/>
    </source>
</evidence>
<dbReference type="PROSITE" id="PS50885">
    <property type="entry name" value="HAMP"/>
    <property type="match status" value="1"/>
</dbReference>
<dbReference type="KEGG" id="afx:JZ786_16370"/>
<evidence type="ECO:0000256" key="11">
    <source>
        <dbReference type="ARBA" id="ARBA00022989"/>
    </source>
</evidence>
<dbReference type="EMBL" id="CP071182">
    <property type="protein sequence ID" value="QSO46088.1"/>
    <property type="molecule type" value="Genomic_DNA"/>
</dbReference>
<dbReference type="InterPro" id="IPR003661">
    <property type="entry name" value="HisK_dim/P_dom"/>
</dbReference>
<dbReference type="GO" id="GO:0005886">
    <property type="term" value="C:plasma membrane"/>
    <property type="evidence" value="ECO:0007669"/>
    <property type="project" value="UniProtKB-SubCell"/>
</dbReference>
<dbReference type="CDD" id="cd00082">
    <property type="entry name" value="HisKA"/>
    <property type="match status" value="1"/>
</dbReference>
<dbReference type="FunFam" id="1.10.287.130:FF:000001">
    <property type="entry name" value="Two-component sensor histidine kinase"/>
    <property type="match status" value="1"/>
</dbReference>
<dbReference type="Gene3D" id="6.10.340.10">
    <property type="match status" value="1"/>
</dbReference>
<keyword evidence="18" id="KW-1185">Reference proteome</keyword>
<dbReference type="Proteomes" id="UP000663505">
    <property type="component" value="Chromosome"/>
</dbReference>
<proteinExistence type="predicted"/>
<name>A0A9X7VYJ4_9BACL</name>
<feature type="transmembrane region" description="Helical" evidence="14">
    <location>
        <begin position="7"/>
        <end position="28"/>
    </location>
</feature>
<evidence type="ECO:0000259" key="16">
    <source>
        <dbReference type="PROSITE" id="PS50885"/>
    </source>
</evidence>
<dbReference type="InterPro" id="IPR036890">
    <property type="entry name" value="HATPase_C_sf"/>
</dbReference>
<dbReference type="SMART" id="SM00387">
    <property type="entry name" value="HATPase_c"/>
    <property type="match status" value="1"/>
</dbReference>
<dbReference type="PANTHER" id="PTHR45528:SF1">
    <property type="entry name" value="SENSOR HISTIDINE KINASE CPXA"/>
    <property type="match status" value="1"/>
</dbReference>
<dbReference type="SUPFAM" id="SSF158472">
    <property type="entry name" value="HAMP domain-like"/>
    <property type="match status" value="1"/>
</dbReference>
<keyword evidence="10" id="KW-0067">ATP-binding</keyword>
<evidence type="ECO:0000256" key="14">
    <source>
        <dbReference type="SAM" id="Phobius"/>
    </source>
</evidence>
<dbReference type="SMART" id="SM00388">
    <property type="entry name" value="HisKA"/>
    <property type="match status" value="1"/>
</dbReference>
<reference evidence="17 18" key="1">
    <citation type="submission" date="2021-02" db="EMBL/GenBank/DDBJ databases">
        <title>Alicyclobacillus curvatus sp. nov. and Alicyclobacillus mengziensis sp. nov., two acidophilic bacteria isolated from acid mine drainage.</title>
        <authorList>
            <person name="Huang Y."/>
        </authorList>
    </citation>
    <scope>NUCLEOTIDE SEQUENCE [LARGE SCALE GENOMIC DNA]</scope>
    <source>
        <strain evidence="17 18">S30H14</strain>
    </source>
</reference>
<keyword evidence="12" id="KW-0902">Two-component regulatory system</keyword>